<name>A0A0V1LWU8_9BILA</name>
<protein>
    <submittedName>
        <fullName evidence="1">Uncharacterized protein</fullName>
    </submittedName>
</protein>
<accession>A0A0V1LWU8</accession>
<dbReference type="Proteomes" id="UP000054843">
    <property type="component" value="Unassembled WGS sequence"/>
</dbReference>
<gene>
    <name evidence="1" type="ORF">T10_10276</name>
</gene>
<evidence type="ECO:0000313" key="1">
    <source>
        <dbReference type="EMBL" id="KRZ63977.1"/>
    </source>
</evidence>
<proteinExistence type="predicted"/>
<sequence length="38" mass="4354">MKLRHNCYLNKSLILAKKIDDSKYAVRNGADKFFVVGP</sequence>
<reference evidence="1 2" key="1">
    <citation type="submission" date="2015-01" db="EMBL/GenBank/DDBJ databases">
        <title>Evolution of Trichinella species and genotypes.</title>
        <authorList>
            <person name="Korhonen P.K."/>
            <person name="Edoardo P."/>
            <person name="Giuseppe L.R."/>
            <person name="Gasser R.B."/>
        </authorList>
    </citation>
    <scope>NUCLEOTIDE SEQUENCE [LARGE SCALE GENOMIC DNA]</scope>
    <source>
        <strain evidence="1">ISS1980</strain>
    </source>
</reference>
<keyword evidence="2" id="KW-1185">Reference proteome</keyword>
<comment type="caution">
    <text evidence="1">The sequence shown here is derived from an EMBL/GenBank/DDBJ whole genome shotgun (WGS) entry which is preliminary data.</text>
</comment>
<dbReference type="EMBL" id="JYDO01001632">
    <property type="protein sequence ID" value="KRZ63977.1"/>
    <property type="molecule type" value="Genomic_DNA"/>
</dbReference>
<dbReference type="AlphaFoldDB" id="A0A0V1LWU8"/>
<organism evidence="1 2">
    <name type="scientific">Trichinella papuae</name>
    <dbReference type="NCBI Taxonomy" id="268474"/>
    <lineage>
        <taxon>Eukaryota</taxon>
        <taxon>Metazoa</taxon>
        <taxon>Ecdysozoa</taxon>
        <taxon>Nematoda</taxon>
        <taxon>Enoplea</taxon>
        <taxon>Dorylaimia</taxon>
        <taxon>Trichinellida</taxon>
        <taxon>Trichinellidae</taxon>
        <taxon>Trichinella</taxon>
    </lineage>
</organism>
<evidence type="ECO:0000313" key="2">
    <source>
        <dbReference type="Proteomes" id="UP000054843"/>
    </source>
</evidence>